<dbReference type="Proteomes" id="UP001055879">
    <property type="component" value="Linkage Group LG04"/>
</dbReference>
<sequence length="66" mass="7270">MTVEEDELQPETTVADYEIAYHRHRLRNRIPPSPPLAATTIPSSSPLPVTITCGHHGVATIGHHHL</sequence>
<reference evidence="2" key="1">
    <citation type="journal article" date="2022" name="Mol. Ecol. Resour.">
        <title>The genomes of chicory, endive, great burdock and yacon provide insights into Asteraceae palaeo-polyploidization history and plant inulin production.</title>
        <authorList>
            <person name="Fan W."/>
            <person name="Wang S."/>
            <person name="Wang H."/>
            <person name="Wang A."/>
            <person name="Jiang F."/>
            <person name="Liu H."/>
            <person name="Zhao H."/>
            <person name="Xu D."/>
            <person name="Zhang Y."/>
        </authorList>
    </citation>
    <scope>NUCLEOTIDE SEQUENCE [LARGE SCALE GENOMIC DNA]</scope>
    <source>
        <strain evidence="2">cv. Niubang</strain>
    </source>
</reference>
<keyword evidence="2" id="KW-1185">Reference proteome</keyword>
<dbReference type="EMBL" id="CM042050">
    <property type="protein sequence ID" value="KAI3735980.1"/>
    <property type="molecule type" value="Genomic_DNA"/>
</dbReference>
<organism evidence="1 2">
    <name type="scientific">Arctium lappa</name>
    <name type="common">Greater burdock</name>
    <name type="synonym">Lappa major</name>
    <dbReference type="NCBI Taxonomy" id="4217"/>
    <lineage>
        <taxon>Eukaryota</taxon>
        <taxon>Viridiplantae</taxon>
        <taxon>Streptophyta</taxon>
        <taxon>Embryophyta</taxon>
        <taxon>Tracheophyta</taxon>
        <taxon>Spermatophyta</taxon>
        <taxon>Magnoliopsida</taxon>
        <taxon>eudicotyledons</taxon>
        <taxon>Gunneridae</taxon>
        <taxon>Pentapetalae</taxon>
        <taxon>asterids</taxon>
        <taxon>campanulids</taxon>
        <taxon>Asterales</taxon>
        <taxon>Asteraceae</taxon>
        <taxon>Carduoideae</taxon>
        <taxon>Cardueae</taxon>
        <taxon>Arctiinae</taxon>
        <taxon>Arctium</taxon>
    </lineage>
</organism>
<comment type="caution">
    <text evidence="1">The sequence shown here is derived from an EMBL/GenBank/DDBJ whole genome shotgun (WGS) entry which is preliminary data.</text>
</comment>
<name>A0ACB9CP37_ARCLA</name>
<accession>A0ACB9CP37</accession>
<gene>
    <name evidence="1" type="ORF">L6452_15509</name>
</gene>
<evidence type="ECO:0000313" key="1">
    <source>
        <dbReference type="EMBL" id="KAI3735980.1"/>
    </source>
</evidence>
<evidence type="ECO:0000313" key="2">
    <source>
        <dbReference type="Proteomes" id="UP001055879"/>
    </source>
</evidence>
<proteinExistence type="predicted"/>
<reference evidence="1 2" key="2">
    <citation type="journal article" date="2022" name="Mol. Ecol. Resour.">
        <title>The genomes of chicory, endive, great burdock and yacon provide insights into Asteraceae paleo-polyploidization history and plant inulin production.</title>
        <authorList>
            <person name="Fan W."/>
            <person name="Wang S."/>
            <person name="Wang H."/>
            <person name="Wang A."/>
            <person name="Jiang F."/>
            <person name="Liu H."/>
            <person name="Zhao H."/>
            <person name="Xu D."/>
            <person name="Zhang Y."/>
        </authorList>
    </citation>
    <scope>NUCLEOTIDE SEQUENCE [LARGE SCALE GENOMIC DNA]</scope>
    <source>
        <strain evidence="2">cv. Niubang</strain>
    </source>
</reference>
<protein>
    <submittedName>
        <fullName evidence="1">Uncharacterized protein</fullName>
    </submittedName>
</protein>